<comment type="caution">
    <text evidence="2">The sequence shown here is derived from an EMBL/GenBank/DDBJ whole genome shotgun (WGS) entry which is preliminary data.</text>
</comment>
<proteinExistence type="predicted"/>
<reference evidence="2" key="1">
    <citation type="submission" date="2023-07" db="EMBL/GenBank/DDBJ databases">
        <title>Black Yeasts Isolated from many extreme environments.</title>
        <authorList>
            <person name="Coleine C."/>
            <person name="Stajich J.E."/>
            <person name="Selbmann L."/>
        </authorList>
    </citation>
    <scope>NUCLEOTIDE SEQUENCE</scope>
    <source>
        <strain evidence="2">CCFEE 5485</strain>
    </source>
</reference>
<evidence type="ECO:0000256" key="1">
    <source>
        <dbReference type="SAM" id="MobiDB-lite"/>
    </source>
</evidence>
<keyword evidence="3" id="KW-1185">Reference proteome</keyword>
<feature type="compositionally biased region" description="Acidic residues" evidence="1">
    <location>
        <begin position="272"/>
        <end position="304"/>
    </location>
</feature>
<dbReference type="Proteomes" id="UP001274830">
    <property type="component" value="Unassembled WGS sequence"/>
</dbReference>
<feature type="compositionally biased region" description="Acidic residues" evidence="1">
    <location>
        <begin position="246"/>
        <end position="260"/>
    </location>
</feature>
<sequence length="313" mass="36321">MGSFMSKPPTPLEYPGGTYVLIVSWRNDGRDGENAMLMGRAWEETQANVTYIDDGNYTDPVEGEEEKVTVRGAIWDWYVRSDQANMEAPKRLLVLCFFGHGKIVRPKSSPTEVALWDGKHIFGMTDIAQSMRTLCHSDVLFVLECCFAGYLGVWDLWEVDRENYCFEWGMKMEVLAAGPKAIYTGSKELDFSWRLRRELRKRGRQNVMEIFHKILNWELADAPGYYRQFSGNGSMILEDLWRGEEREEQVELEEEPESEQQVEPQERQESEQPQESDEDEDEESRSENEDEGEDEDEDETETEEYSGGTLHDE</sequence>
<protein>
    <submittedName>
        <fullName evidence="2">Uncharacterized protein</fullName>
    </submittedName>
</protein>
<evidence type="ECO:0000313" key="3">
    <source>
        <dbReference type="Proteomes" id="UP001274830"/>
    </source>
</evidence>
<evidence type="ECO:0000313" key="2">
    <source>
        <dbReference type="EMBL" id="KAK3676329.1"/>
    </source>
</evidence>
<dbReference type="AlphaFoldDB" id="A0AAE0WQU9"/>
<name>A0AAE0WQU9_9PEZI</name>
<feature type="region of interest" description="Disordered" evidence="1">
    <location>
        <begin position="245"/>
        <end position="313"/>
    </location>
</feature>
<organism evidence="2 3">
    <name type="scientific">Recurvomyces mirabilis</name>
    <dbReference type="NCBI Taxonomy" id="574656"/>
    <lineage>
        <taxon>Eukaryota</taxon>
        <taxon>Fungi</taxon>
        <taxon>Dikarya</taxon>
        <taxon>Ascomycota</taxon>
        <taxon>Pezizomycotina</taxon>
        <taxon>Dothideomycetes</taxon>
        <taxon>Dothideomycetidae</taxon>
        <taxon>Mycosphaerellales</taxon>
        <taxon>Teratosphaeriaceae</taxon>
        <taxon>Recurvomyces</taxon>
    </lineage>
</organism>
<accession>A0AAE0WQU9</accession>
<gene>
    <name evidence="2" type="ORF">LTR78_003603</name>
</gene>
<dbReference type="EMBL" id="JAUTXT010000010">
    <property type="protein sequence ID" value="KAK3676329.1"/>
    <property type="molecule type" value="Genomic_DNA"/>
</dbReference>